<dbReference type="PANTHER" id="PTHR34990">
    <property type="entry name" value="UDP-2,3-DIACYLGLUCOSAMINE HYDROLASE-RELATED"/>
    <property type="match status" value="1"/>
</dbReference>
<evidence type="ECO:0000256" key="2">
    <source>
        <dbReference type="ARBA" id="ARBA00022516"/>
    </source>
</evidence>
<comment type="cofactor">
    <cofactor evidence="10">
        <name>Mn(2+)</name>
        <dbReference type="ChEBI" id="CHEBI:29035"/>
    </cofactor>
    <text evidence="10">Binds 2 Mn(2+) ions per subunit in a binuclear metal center.</text>
</comment>
<feature type="binding site" evidence="10">
    <location>
        <position position="33"/>
    </location>
    <ligand>
        <name>Mn(2+)</name>
        <dbReference type="ChEBI" id="CHEBI:29035"/>
        <label>1</label>
    </ligand>
</feature>
<evidence type="ECO:0000256" key="4">
    <source>
        <dbReference type="ARBA" id="ARBA00022556"/>
    </source>
</evidence>
<keyword evidence="8 10" id="KW-0472">Membrane</keyword>
<keyword evidence="3 10" id="KW-0997">Cell inner membrane</keyword>
<evidence type="ECO:0000256" key="3">
    <source>
        <dbReference type="ARBA" id="ARBA00022519"/>
    </source>
</evidence>
<comment type="function">
    <text evidence="10">Hydrolyzes the pyrophosphate bond of UDP-2,3-diacylglucosamine to yield 2,3-diacylglucosamine 1-phosphate (lipid X) and UMP by catalyzing the attack of water at the alpha-P atom. Involved in the biosynthesis of lipid A, a phosphorylated glycolipid that anchors the lipopolysaccharide to the outer membrane of the cell.</text>
</comment>
<feature type="binding site" evidence="10">
    <location>
        <position position="62"/>
    </location>
    <ligand>
        <name>Mn(2+)</name>
        <dbReference type="ChEBI" id="CHEBI:29035"/>
        <label>2</label>
    </ligand>
</feature>
<gene>
    <name evidence="10" type="primary">lpxH</name>
    <name evidence="12" type="ORF">EV685_0624</name>
</gene>
<feature type="binding site" evidence="10">
    <location>
        <position position="31"/>
    </location>
    <ligand>
        <name>Mn(2+)</name>
        <dbReference type="ChEBI" id="CHEBI:29035"/>
        <label>1</label>
    </ligand>
</feature>
<evidence type="ECO:0000256" key="1">
    <source>
        <dbReference type="ARBA" id="ARBA00022475"/>
    </source>
</evidence>
<dbReference type="SUPFAM" id="SSF56300">
    <property type="entry name" value="Metallo-dependent phosphatases"/>
    <property type="match status" value="1"/>
</dbReference>
<dbReference type="HAMAP" id="MF_00575">
    <property type="entry name" value="LpxH"/>
    <property type="match status" value="1"/>
</dbReference>
<feature type="domain" description="Calcineurin-like phosphoesterase" evidence="11">
    <location>
        <begin position="28"/>
        <end position="232"/>
    </location>
</feature>
<comment type="caution">
    <text evidence="10">Lacks conserved residue(s) required for the propagation of feature annotation.</text>
</comment>
<evidence type="ECO:0000256" key="5">
    <source>
        <dbReference type="ARBA" id="ARBA00022723"/>
    </source>
</evidence>
<dbReference type="NCBIfam" id="NF003743">
    <property type="entry name" value="PRK05340.1"/>
    <property type="match status" value="1"/>
</dbReference>
<evidence type="ECO:0000259" key="11">
    <source>
        <dbReference type="Pfam" id="PF00149"/>
    </source>
</evidence>
<dbReference type="GO" id="GO:0030145">
    <property type="term" value="F:manganese ion binding"/>
    <property type="evidence" value="ECO:0007669"/>
    <property type="project" value="UniProtKB-UniRule"/>
</dbReference>
<feature type="binding site" evidence="10">
    <location>
        <position position="196"/>
    </location>
    <ligand>
        <name>substrate</name>
    </ligand>
</feature>
<comment type="pathway">
    <text evidence="10">Glycolipid biosynthesis; lipid IV(A) biosynthesis; lipid IV(A) from (3R)-3-hydroxytetradecanoyl-[acyl-carrier-protein] and UDP-N-acetyl-alpha-D-glucosamine: step 4/6.</text>
</comment>
<dbReference type="UniPathway" id="UPA00359">
    <property type="reaction ID" value="UER00480"/>
</dbReference>
<evidence type="ECO:0000256" key="6">
    <source>
        <dbReference type="ARBA" id="ARBA00022801"/>
    </source>
</evidence>
<feature type="binding site" evidence="10">
    <location>
        <position position="62"/>
    </location>
    <ligand>
        <name>Mn(2+)</name>
        <dbReference type="ChEBI" id="CHEBI:29035"/>
        <label>1</label>
    </ligand>
</feature>
<keyword evidence="4 10" id="KW-0441">Lipid A biosynthesis</keyword>
<keyword evidence="13" id="KW-1185">Reference proteome</keyword>
<feature type="binding site" evidence="10">
    <location>
        <position position="192"/>
    </location>
    <ligand>
        <name>substrate</name>
    </ligand>
</feature>
<dbReference type="AlphaFoldDB" id="A0A4Q7LU68"/>
<dbReference type="GO" id="GO:0008758">
    <property type="term" value="F:UDP-2,3-diacylglucosamine hydrolase activity"/>
    <property type="evidence" value="ECO:0007669"/>
    <property type="project" value="UniProtKB-UniRule"/>
</dbReference>
<dbReference type="EMBL" id="SGWV01000007">
    <property type="protein sequence ID" value="RZS58334.1"/>
    <property type="molecule type" value="Genomic_DNA"/>
</dbReference>
<dbReference type="InterPro" id="IPR004843">
    <property type="entry name" value="Calcineurin-like_PHP"/>
</dbReference>
<dbReference type="InterPro" id="IPR010138">
    <property type="entry name" value="UDP-diacylglucosamine_Hdrlase"/>
</dbReference>
<feature type="binding site" evidence="10">
    <location>
        <position position="154"/>
    </location>
    <ligand>
        <name>substrate</name>
    </ligand>
</feature>
<organism evidence="12 13">
    <name type="scientific">Sphaerotilus mobilis</name>
    <dbReference type="NCBI Taxonomy" id="47994"/>
    <lineage>
        <taxon>Bacteria</taxon>
        <taxon>Pseudomonadati</taxon>
        <taxon>Pseudomonadota</taxon>
        <taxon>Betaproteobacteria</taxon>
        <taxon>Burkholderiales</taxon>
        <taxon>Sphaerotilaceae</taxon>
        <taxon>Sphaerotilus</taxon>
    </lineage>
</organism>
<keyword evidence="1 10" id="KW-1003">Cell membrane</keyword>
<keyword evidence="7 10" id="KW-0443">Lipid metabolism</keyword>
<comment type="subcellular location">
    <subcellularLocation>
        <location evidence="10">Cell inner membrane</location>
        <topology evidence="10">Peripheral membrane protein</topology>
        <orientation evidence="10">Cytoplasmic side</orientation>
    </subcellularLocation>
</comment>
<feature type="binding site" evidence="10">
    <location>
        <position position="110"/>
    </location>
    <ligand>
        <name>Mn(2+)</name>
        <dbReference type="ChEBI" id="CHEBI:29035"/>
        <label>2</label>
    </ligand>
</feature>
<keyword evidence="9 10" id="KW-0464">Manganese</keyword>
<dbReference type="EC" id="3.6.1.54" evidence="10"/>
<evidence type="ECO:0000256" key="7">
    <source>
        <dbReference type="ARBA" id="ARBA00023098"/>
    </source>
</evidence>
<dbReference type="GO" id="GO:0019897">
    <property type="term" value="C:extrinsic component of plasma membrane"/>
    <property type="evidence" value="ECO:0007669"/>
    <property type="project" value="UniProtKB-UniRule"/>
</dbReference>
<feature type="binding site" evidence="10">
    <location>
        <position position="228"/>
    </location>
    <ligand>
        <name>substrate</name>
    </ligand>
</feature>
<dbReference type="Proteomes" id="UP000293433">
    <property type="component" value="Unassembled WGS sequence"/>
</dbReference>
<feature type="binding site" evidence="10">
    <location>
        <begin position="110"/>
        <end position="111"/>
    </location>
    <ligand>
        <name>substrate</name>
    </ligand>
</feature>
<comment type="similarity">
    <text evidence="10">Belongs to the LpxH family.</text>
</comment>
<evidence type="ECO:0000256" key="8">
    <source>
        <dbReference type="ARBA" id="ARBA00023136"/>
    </source>
</evidence>
<keyword evidence="5 10" id="KW-0479">Metal-binding</keyword>
<proteinExistence type="inferred from homology"/>
<dbReference type="RefSeq" id="WP_338054425.1">
    <property type="nucleotide sequence ID" value="NZ_SGWV01000007.1"/>
</dbReference>
<dbReference type="Pfam" id="PF00149">
    <property type="entry name" value="Metallophos"/>
    <property type="match status" value="1"/>
</dbReference>
<evidence type="ECO:0000313" key="12">
    <source>
        <dbReference type="EMBL" id="RZS58334.1"/>
    </source>
</evidence>
<protein>
    <recommendedName>
        <fullName evidence="10">UDP-2,3-diacylglucosamine hydrolase</fullName>
        <ecNumber evidence="10">3.6.1.54</ecNumber>
    </recommendedName>
    <alternativeName>
        <fullName evidence="10">UDP-2,3-diacylglucosamine diphosphatase</fullName>
    </alternativeName>
</protein>
<dbReference type="GO" id="GO:0005737">
    <property type="term" value="C:cytoplasm"/>
    <property type="evidence" value="ECO:0007669"/>
    <property type="project" value="InterPro"/>
</dbReference>
<dbReference type="Gene3D" id="3.60.21.10">
    <property type="match status" value="1"/>
</dbReference>
<feature type="binding site" evidence="10">
    <location>
        <position position="146"/>
    </location>
    <ligand>
        <name>Mn(2+)</name>
        <dbReference type="ChEBI" id="CHEBI:29035"/>
        <label>2</label>
    </ligand>
</feature>
<reference evidence="12 13" key="1">
    <citation type="submission" date="2019-02" db="EMBL/GenBank/DDBJ databases">
        <title>Genomic Encyclopedia of Type Strains, Phase IV (KMG-IV): sequencing the most valuable type-strain genomes for metagenomic binning, comparative biology and taxonomic classification.</title>
        <authorList>
            <person name="Goeker M."/>
        </authorList>
    </citation>
    <scope>NUCLEOTIDE SEQUENCE [LARGE SCALE GENOMIC DNA]</scope>
    <source>
        <strain evidence="12 13">DSM 10617</strain>
    </source>
</reference>
<feature type="binding site" evidence="10">
    <location>
        <position position="230"/>
    </location>
    <ligand>
        <name>Mn(2+)</name>
        <dbReference type="ChEBI" id="CHEBI:29035"/>
        <label>1</label>
    </ligand>
</feature>
<evidence type="ECO:0000256" key="10">
    <source>
        <dbReference type="HAMAP-Rule" id="MF_00575"/>
    </source>
</evidence>
<dbReference type="InterPro" id="IPR043461">
    <property type="entry name" value="LpxH-like"/>
</dbReference>
<evidence type="ECO:0000313" key="13">
    <source>
        <dbReference type="Proteomes" id="UP000293433"/>
    </source>
</evidence>
<dbReference type="CDD" id="cd07398">
    <property type="entry name" value="MPP_YbbF-LpxH"/>
    <property type="match status" value="1"/>
</dbReference>
<feature type="binding site" evidence="10">
    <location>
        <position position="228"/>
    </location>
    <ligand>
        <name>Mn(2+)</name>
        <dbReference type="ChEBI" id="CHEBI:29035"/>
        <label>2</label>
    </ligand>
</feature>
<comment type="caution">
    <text evidence="12">The sequence shown here is derived from an EMBL/GenBank/DDBJ whole genome shotgun (WGS) entry which is preliminary data.</text>
</comment>
<accession>A0A4Q7LU68</accession>
<sequence length="282" mass="30616">MTLAEERHVDAIAASAWTLPAHWQAVEFIADLHLAEDTPASLAALVTHLQHTDADAVLLLGDIFEVWIGDDSLAEPGSFEARAIAALMAALVAAQRTRARPLALAFLVGNRDFLFGPSACMAAGLQALVDPTVLIAPWGERLLVAHGDAWCLDDTAYQAFRTQVRSAAWQDSFLARPLAERRAIARQLREASEARKQSEGVESYGDLDDRAVRTALQQSGARTLVHGHTHRPARHDLGGGLSRWVLSDWHDLPGGHALQRADVLRWSATGLARRPPCGDNLS</sequence>
<evidence type="ECO:0000256" key="9">
    <source>
        <dbReference type="ARBA" id="ARBA00023211"/>
    </source>
</evidence>
<dbReference type="PANTHER" id="PTHR34990:SF1">
    <property type="entry name" value="UDP-2,3-DIACYLGLUCOSAMINE HYDROLASE"/>
    <property type="match status" value="1"/>
</dbReference>
<keyword evidence="6 10" id="KW-0378">Hydrolase</keyword>
<comment type="catalytic activity">
    <reaction evidence="10">
        <text>UDP-2-N,3-O-bis[(3R)-3-hydroxytetradecanoyl]-alpha-D-glucosamine + H2O = 2-N,3-O-bis[(3R)-3-hydroxytetradecanoyl]-alpha-D-glucosaminyl 1-phosphate + UMP + 2 H(+)</text>
        <dbReference type="Rhea" id="RHEA:25213"/>
        <dbReference type="ChEBI" id="CHEBI:15377"/>
        <dbReference type="ChEBI" id="CHEBI:15378"/>
        <dbReference type="ChEBI" id="CHEBI:57865"/>
        <dbReference type="ChEBI" id="CHEBI:57957"/>
        <dbReference type="ChEBI" id="CHEBI:78847"/>
        <dbReference type="EC" id="3.6.1.54"/>
    </reaction>
</comment>
<keyword evidence="2 10" id="KW-0444">Lipid biosynthesis</keyword>
<dbReference type="InterPro" id="IPR029052">
    <property type="entry name" value="Metallo-depent_PP-like"/>
</dbReference>
<name>A0A4Q7LU68_9BURK</name>
<dbReference type="GO" id="GO:0009245">
    <property type="term" value="P:lipid A biosynthetic process"/>
    <property type="evidence" value="ECO:0007669"/>
    <property type="project" value="UniProtKB-UniRule"/>
</dbReference>